<evidence type="ECO:0000256" key="3">
    <source>
        <dbReference type="ARBA" id="ARBA00022692"/>
    </source>
</evidence>
<dbReference type="PANTHER" id="PTHR32322">
    <property type="entry name" value="INNER MEMBRANE TRANSPORTER"/>
    <property type="match status" value="1"/>
</dbReference>
<feature type="transmembrane region" description="Helical" evidence="6">
    <location>
        <begin position="158"/>
        <end position="178"/>
    </location>
</feature>
<proteinExistence type="predicted"/>
<dbReference type="GO" id="GO:0005886">
    <property type="term" value="C:plasma membrane"/>
    <property type="evidence" value="ECO:0007669"/>
    <property type="project" value="UniProtKB-SubCell"/>
</dbReference>
<accession>A0A149RU94</accession>
<dbReference type="InterPro" id="IPR037185">
    <property type="entry name" value="EmrE-like"/>
</dbReference>
<evidence type="ECO:0000256" key="1">
    <source>
        <dbReference type="ARBA" id="ARBA00004651"/>
    </source>
</evidence>
<feature type="transmembrane region" description="Helical" evidence="6">
    <location>
        <begin position="199"/>
        <end position="220"/>
    </location>
</feature>
<evidence type="ECO:0000256" key="4">
    <source>
        <dbReference type="ARBA" id="ARBA00022989"/>
    </source>
</evidence>
<feature type="transmembrane region" description="Helical" evidence="6">
    <location>
        <begin position="232"/>
        <end position="251"/>
    </location>
</feature>
<evidence type="ECO:0000256" key="5">
    <source>
        <dbReference type="ARBA" id="ARBA00023136"/>
    </source>
</evidence>
<evidence type="ECO:0000259" key="7">
    <source>
        <dbReference type="Pfam" id="PF00892"/>
    </source>
</evidence>
<evidence type="ECO:0000256" key="2">
    <source>
        <dbReference type="ARBA" id="ARBA00022475"/>
    </source>
</evidence>
<keyword evidence="5 6" id="KW-0472">Membrane</keyword>
<evidence type="ECO:0000256" key="6">
    <source>
        <dbReference type="SAM" id="Phobius"/>
    </source>
</evidence>
<feature type="domain" description="EamA" evidence="7">
    <location>
        <begin position="164"/>
        <end position="302"/>
    </location>
</feature>
<dbReference type="SUPFAM" id="SSF103481">
    <property type="entry name" value="Multidrug resistance efflux transporter EmrE"/>
    <property type="match status" value="1"/>
</dbReference>
<protein>
    <submittedName>
        <fullName evidence="8">Multidrug DMT transporter permease</fullName>
    </submittedName>
</protein>
<gene>
    <name evidence="8" type="ORF">AD933_03820</name>
</gene>
<comment type="subcellular location">
    <subcellularLocation>
        <location evidence="1">Cell membrane</location>
        <topology evidence="1">Multi-pass membrane protein</topology>
    </subcellularLocation>
</comment>
<name>A0A149RU94_9PROT</name>
<evidence type="ECO:0000313" key="8">
    <source>
        <dbReference type="EMBL" id="KXV17901.1"/>
    </source>
</evidence>
<dbReference type="Proteomes" id="UP000075526">
    <property type="component" value="Unassembled WGS sequence"/>
</dbReference>
<keyword evidence="2" id="KW-1003">Cell membrane</keyword>
<dbReference type="EMBL" id="LHZF01000143">
    <property type="protein sequence ID" value="KXV17901.1"/>
    <property type="molecule type" value="Genomic_DNA"/>
</dbReference>
<feature type="transmembrane region" description="Helical" evidence="6">
    <location>
        <begin position="12"/>
        <end position="33"/>
    </location>
</feature>
<dbReference type="PATRIC" id="fig|178901.13.peg.2644"/>
<feature type="domain" description="EamA" evidence="7">
    <location>
        <begin position="14"/>
        <end position="147"/>
    </location>
</feature>
<comment type="caution">
    <text evidence="8">The sequence shown here is derived from an EMBL/GenBank/DDBJ whole genome shotgun (WGS) entry which is preliminary data.</text>
</comment>
<keyword evidence="4 6" id="KW-1133">Transmembrane helix</keyword>
<dbReference type="Pfam" id="PF00892">
    <property type="entry name" value="EamA"/>
    <property type="match status" value="2"/>
</dbReference>
<dbReference type="InterPro" id="IPR050638">
    <property type="entry name" value="AA-Vitamin_Transporters"/>
</dbReference>
<feature type="transmembrane region" description="Helical" evidence="6">
    <location>
        <begin position="76"/>
        <end position="94"/>
    </location>
</feature>
<dbReference type="PANTHER" id="PTHR32322:SF18">
    <property type="entry name" value="S-ADENOSYLMETHIONINE_S-ADENOSYLHOMOCYSTEINE TRANSPORTER"/>
    <property type="match status" value="1"/>
</dbReference>
<feature type="transmembrane region" description="Helical" evidence="6">
    <location>
        <begin position="100"/>
        <end position="121"/>
    </location>
</feature>
<organism evidence="8 9">
    <name type="scientific">Acetobacter malorum</name>
    <dbReference type="NCBI Taxonomy" id="178901"/>
    <lineage>
        <taxon>Bacteria</taxon>
        <taxon>Pseudomonadati</taxon>
        <taxon>Pseudomonadota</taxon>
        <taxon>Alphaproteobacteria</taxon>
        <taxon>Acetobacterales</taxon>
        <taxon>Acetobacteraceae</taxon>
        <taxon>Acetobacter</taxon>
    </lineage>
</organism>
<dbReference type="RefSeq" id="WP_061507670.1">
    <property type="nucleotide sequence ID" value="NZ_LHZF01000143.1"/>
</dbReference>
<evidence type="ECO:0000313" key="9">
    <source>
        <dbReference type="Proteomes" id="UP000075526"/>
    </source>
</evidence>
<dbReference type="InterPro" id="IPR000620">
    <property type="entry name" value="EamA_dom"/>
</dbReference>
<feature type="transmembrane region" description="Helical" evidence="6">
    <location>
        <begin position="258"/>
        <end position="279"/>
    </location>
</feature>
<feature type="transmembrane region" description="Helical" evidence="6">
    <location>
        <begin position="45"/>
        <end position="64"/>
    </location>
</feature>
<feature type="transmembrane region" description="Helical" evidence="6">
    <location>
        <begin position="133"/>
        <end position="152"/>
    </location>
</feature>
<sequence>MAHVVEHKGKQTELGMLCGMGAGALWGLVFLAPELVRDFNPLMQAAGRYLAYGAIAGVLILPRWRRLSCLLSGRDWRAVVLLSLAGNTLYYVLLSQAVQSGGIALTSLIIGFLPVTVTVIGSRDQGAVPLKTLALSLVLCVAGALCICWQGLFGPQASGRTVQGMVCAVGALVSWTAYAVGNSRCLSRLRHVSVHDWNLLAGVVTGTQAVVLLPFALLAQTEAHSAGAWERFAGVSVGVAILASMCGNALWNRMSRLLPLTMTGQMILFETLFALLYGFVWEQRFPHPLELAAFGLVAGSVLSCVTAHRTHAPAQQAPVPQTPCQTEGAGQGM</sequence>
<feature type="transmembrane region" description="Helical" evidence="6">
    <location>
        <begin position="291"/>
        <end position="308"/>
    </location>
</feature>
<reference evidence="8 9" key="1">
    <citation type="submission" date="2015-06" db="EMBL/GenBank/DDBJ databases">
        <title>Improved classification and identification of acetic acid bacteria using matrix-assisted laser desorption/ionization time-of-flight mass spectrometry; Gluconobacter nephelii and Gluconobacter uchimurae are later heterotypic synonyms of Gluconobacter japonicus and Gluconobacter oxydans, respectively.</title>
        <authorList>
            <person name="Li L."/>
            <person name="Cleenwerck I."/>
            <person name="De Vuyst L."/>
            <person name="Vandamme P."/>
        </authorList>
    </citation>
    <scope>NUCLEOTIDE SEQUENCE [LARGE SCALE GENOMIC DNA]</scope>
    <source>
        <strain evidence="8 9">LMG 1552</strain>
    </source>
</reference>
<dbReference type="AlphaFoldDB" id="A0A149RU94"/>
<keyword evidence="3 6" id="KW-0812">Transmembrane</keyword>